<dbReference type="KEGG" id="rpne:NCTC8284_01082"/>
<protein>
    <submittedName>
        <fullName evidence="1">Adenylate kinase</fullName>
        <ecNumber evidence="1">2.7.4.3</ecNumber>
    </submittedName>
</protein>
<keyword evidence="1" id="KW-0808">Transferase</keyword>
<evidence type="ECO:0000313" key="2">
    <source>
        <dbReference type="Proteomes" id="UP000278733"/>
    </source>
</evidence>
<accession>A0A3S4TYV6</accession>
<sequence>MKIILLGAPGAGKGTQAQFIMKNSVFLKFQPVICSVQQLKRALNLVSRLKR</sequence>
<dbReference type="AlphaFoldDB" id="A0A3S4TYV6"/>
<dbReference type="SUPFAM" id="SSF52540">
    <property type="entry name" value="P-loop containing nucleoside triphosphate hydrolases"/>
    <property type="match status" value="1"/>
</dbReference>
<dbReference type="InterPro" id="IPR027417">
    <property type="entry name" value="P-loop_NTPase"/>
</dbReference>
<gene>
    <name evidence="1" type="primary">adk_2</name>
    <name evidence="1" type="ORF">NCTC8284_01082</name>
</gene>
<evidence type="ECO:0000313" key="1">
    <source>
        <dbReference type="EMBL" id="VEH65927.1"/>
    </source>
</evidence>
<name>A0A3S4TYV6_9PAST</name>
<dbReference type="Proteomes" id="UP000278733">
    <property type="component" value="Chromosome"/>
</dbReference>
<keyword evidence="1" id="KW-0418">Kinase</keyword>
<organism evidence="1 2">
    <name type="scientific">Rodentibacter pneumotropicus</name>
    <dbReference type="NCBI Taxonomy" id="758"/>
    <lineage>
        <taxon>Bacteria</taxon>
        <taxon>Pseudomonadati</taxon>
        <taxon>Pseudomonadota</taxon>
        <taxon>Gammaproteobacteria</taxon>
        <taxon>Pasteurellales</taxon>
        <taxon>Pasteurellaceae</taxon>
        <taxon>Rodentibacter</taxon>
    </lineage>
</organism>
<dbReference type="EC" id="2.7.4.3" evidence="1"/>
<proteinExistence type="predicted"/>
<dbReference type="Gene3D" id="3.40.50.300">
    <property type="entry name" value="P-loop containing nucleotide triphosphate hydrolases"/>
    <property type="match status" value="1"/>
</dbReference>
<reference evidence="1 2" key="1">
    <citation type="submission" date="2018-12" db="EMBL/GenBank/DDBJ databases">
        <authorList>
            <consortium name="Pathogen Informatics"/>
        </authorList>
    </citation>
    <scope>NUCLEOTIDE SEQUENCE [LARGE SCALE GENOMIC DNA]</scope>
    <source>
        <strain evidence="1 2">NCTC8284</strain>
    </source>
</reference>
<dbReference type="EMBL" id="LR134405">
    <property type="protein sequence ID" value="VEH65927.1"/>
    <property type="molecule type" value="Genomic_DNA"/>
</dbReference>
<dbReference type="GO" id="GO:0004017">
    <property type="term" value="F:AMP kinase activity"/>
    <property type="evidence" value="ECO:0007669"/>
    <property type="project" value="UniProtKB-EC"/>
</dbReference>